<dbReference type="InterPro" id="IPR043519">
    <property type="entry name" value="NT_sf"/>
</dbReference>
<keyword evidence="1" id="KW-0808">Transferase</keyword>
<reference evidence="1" key="1">
    <citation type="journal article" date="2021" name="bioRxiv">
        <title>Unraveling nitrogen, sulfur and carbon metabolic pathways and microbial community transcriptional responses to substrate deprivation and toxicity stresses in a bioreactor mimicking anoxic brackish coastal sediment conditions.</title>
        <authorList>
            <person name="Martins P.D."/>
            <person name="Echeveste M.J."/>
            <person name="Arshad A."/>
            <person name="Kurth J."/>
            <person name="Ouboter H."/>
            <person name="Jetten M.S.M."/>
            <person name="Welte C.U."/>
        </authorList>
    </citation>
    <scope>NUCLEOTIDE SEQUENCE</scope>
    <source>
        <strain evidence="1">MAG_39</strain>
    </source>
</reference>
<dbReference type="SUPFAM" id="SSF81301">
    <property type="entry name" value="Nucleotidyltransferase"/>
    <property type="match status" value="1"/>
</dbReference>
<dbReference type="InterPro" id="IPR014942">
    <property type="entry name" value="AbiEii"/>
</dbReference>
<dbReference type="Gene3D" id="3.30.460.40">
    <property type="match status" value="1"/>
</dbReference>
<dbReference type="GO" id="GO:0016740">
    <property type="term" value="F:transferase activity"/>
    <property type="evidence" value="ECO:0007669"/>
    <property type="project" value="UniProtKB-KW"/>
</dbReference>
<proteinExistence type="predicted"/>
<dbReference type="AlphaFoldDB" id="A0A953J384"/>
<organism evidence="1 2">
    <name type="scientific">Candidatus Nitrobium versatile</name>
    <dbReference type="NCBI Taxonomy" id="2884831"/>
    <lineage>
        <taxon>Bacteria</taxon>
        <taxon>Pseudomonadati</taxon>
        <taxon>Nitrospirota</taxon>
        <taxon>Nitrospiria</taxon>
        <taxon>Nitrospirales</taxon>
        <taxon>Nitrospiraceae</taxon>
        <taxon>Candidatus Nitrobium</taxon>
    </lineage>
</organism>
<gene>
    <name evidence="1" type="ORF">K8I29_04405</name>
</gene>
<name>A0A953J384_9BACT</name>
<evidence type="ECO:0000313" key="2">
    <source>
        <dbReference type="Proteomes" id="UP000705867"/>
    </source>
</evidence>
<comment type="caution">
    <text evidence="1">The sequence shown here is derived from an EMBL/GenBank/DDBJ whole genome shotgun (WGS) entry which is preliminary data.</text>
</comment>
<protein>
    <submittedName>
        <fullName evidence="1">Nucleotidyl transferase AbiEii/AbiGii toxin family protein</fullName>
    </submittedName>
</protein>
<reference evidence="1" key="2">
    <citation type="submission" date="2021-08" db="EMBL/GenBank/DDBJ databases">
        <authorList>
            <person name="Dalcin Martins P."/>
        </authorList>
    </citation>
    <scope>NUCLEOTIDE SEQUENCE</scope>
    <source>
        <strain evidence="1">MAG_39</strain>
    </source>
</reference>
<evidence type="ECO:0000313" key="1">
    <source>
        <dbReference type="EMBL" id="MBZ0155443.1"/>
    </source>
</evidence>
<dbReference type="EMBL" id="JAIOIV010000033">
    <property type="protein sequence ID" value="MBZ0155443.1"/>
    <property type="molecule type" value="Genomic_DNA"/>
</dbReference>
<dbReference type="Proteomes" id="UP000705867">
    <property type="component" value="Unassembled WGS sequence"/>
</dbReference>
<dbReference type="Pfam" id="PF08843">
    <property type="entry name" value="AbiEii"/>
    <property type="match status" value="1"/>
</dbReference>
<sequence>MSIVETFLKAVSFFDTLKEDGFIEDYALIGGLALSAWVRPRTTRDVDFVVILSEGMDWPDIVAAIETRLQKRVVIRKRKQANIQEMLSFMEGQIQVDVISARGLSVAHEAIKNAATATLFGHAIKVATPEYLILLKLLPLSEQDILDIKALTQKADKENLSALADKFFLRSRLDRVLKRKKSTP</sequence>
<accession>A0A953J384</accession>